<organism evidence="2 3">
    <name type="scientific">Grimontia marina</name>
    <dbReference type="NCBI Taxonomy" id="646534"/>
    <lineage>
        <taxon>Bacteria</taxon>
        <taxon>Pseudomonadati</taxon>
        <taxon>Pseudomonadota</taxon>
        <taxon>Gammaproteobacteria</taxon>
        <taxon>Vibrionales</taxon>
        <taxon>Vibrionaceae</taxon>
        <taxon>Grimontia</taxon>
    </lineage>
</organism>
<evidence type="ECO:0000256" key="1">
    <source>
        <dbReference type="SAM" id="Phobius"/>
    </source>
</evidence>
<gene>
    <name evidence="2" type="ORF">GMA8713_04650</name>
</gene>
<evidence type="ECO:0000313" key="2">
    <source>
        <dbReference type="EMBL" id="CZF86616.1"/>
    </source>
</evidence>
<keyword evidence="3" id="KW-1185">Reference proteome</keyword>
<feature type="transmembrane region" description="Helical" evidence="1">
    <location>
        <begin position="6"/>
        <end position="27"/>
    </location>
</feature>
<dbReference type="EMBL" id="FIZY01000073">
    <property type="protein sequence ID" value="CZF86616.1"/>
    <property type="molecule type" value="Genomic_DNA"/>
</dbReference>
<accession>A0A128FK50</accession>
<evidence type="ECO:0000313" key="3">
    <source>
        <dbReference type="Proteomes" id="UP000073601"/>
    </source>
</evidence>
<sequence length="32" mass="3564">MTDGQWIAIFFCCQLIAVAAFVLFKVISKRGS</sequence>
<proteinExistence type="predicted"/>
<dbReference type="Proteomes" id="UP000073601">
    <property type="component" value="Unassembled WGS sequence"/>
</dbReference>
<reference evidence="3" key="1">
    <citation type="submission" date="2016-02" db="EMBL/GenBank/DDBJ databases">
        <authorList>
            <person name="Rodrigo-Torres Lidia"/>
            <person name="Arahal R.David."/>
        </authorList>
    </citation>
    <scope>NUCLEOTIDE SEQUENCE [LARGE SCALE GENOMIC DNA]</scope>
    <source>
        <strain evidence="3">CECT 8713</strain>
    </source>
</reference>
<name>A0A128FK50_9GAMM</name>
<keyword evidence="1" id="KW-1133">Transmembrane helix</keyword>
<keyword evidence="1" id="KW-0812">Transmembrane</keyword>
<keyword evidence="1" id="KW-0472">Membrane</keyword>
<dbReference type="AlphaFoldDB" id="A0A128FK50"/>
<protein>
    <submittedName>
        <fullName evidence="2">Uncharacterized protein</fullName>
    </submittedName>
</protein>